<feature type="compositionally biased region" description="Low complexity" evidence="10">
    <location>
        <begin position="35"/>
        <end position="46"/>
    </location>
</feature>
<keyword evidence="6" id="KW-0653">Protein transport</keyword>
<evidence type="ECO:0000256" key="3">
    <source>
        <dbReference type="ARBA" id="ARBA00022448"/>
    </source>
</evidence>
<evidence type="ECO:0000256" key="11">
    <source>
        <dbReference type="SAM" id="Phobius"/>
    </source>
</evidence>
<evidence type="ECO:0000313" key="13">
    <source>
        <dbReference type="Proteomes" id="UP001222932"/>
    </source>
</evidence>
<evidence type="ECO:0000256" key="1">
    <source>
        <dbReference type="ARBA" id="ARBA00004389"/>
    </source>
</evidence>
<accession>A0AAD3YC22</accession>
<dbReference type="GO" id="GO:0006886">
    <property type="term" value="P:intracellular protein transport"/>
    <property type="evidence" value="ECO:0007669"/>
    <property type="project" value="InterPro"/>
</dbReference>
<evidence type="ECO:0000256" key="5">
    <source>
        <dbReference type="ARBA" id="ARBA00022824"/>
    </source>
</evidence>
<dbReference type="Proteomes" id="UP001222932">
    <property type="component" value="Unassembled WGS sequence"/>
</dbReference>
<evidence type="ECO:0000256" key="10">
    <source>
        <dbReference type="SAM" id="MobiDB-lite"/>
    </source>
</evidence>
<evidence type="ECO:0000256" key="6">
    <source>
        <dbReference type="ARBA" id="ARBA00022927"/>
    </source>
</evidence>
<reference evidence="12" key="2">
    <citation type="submission" date="2023-06" db="EMBL/GenBank/DDBJ databases">
        <authorList>
            <person name="Kobayashi Y."/>
            <person name="Kayamori A."/>
            <person name="Aoki K."/>
            <person name="Shiwa Y."/>
            <person name="Fujita N."/>
            <person name="Sugita T."/>
            <person name="Iwasaki W."/>
            <person name="Tanaka N."/>
            <person name="Takashima M."/>
        </authorList>
    </citation>
    <scope>NUCLEOTIDE SEQUENCE</scope>
    <source>
        <strain evidence="12">HIS016</strain>
    </source>
</reference>
<comment type="subcellular location">
    <subcellularLocation>
        <location evidence="1">Endoplasmic reticulum membrane</location>
        <topology evidence="1">Single-pass membrane protein</topology>
    </subcellularLocation>
</comment>
<dbReference type="AlphaFoldDB" id="A0AAD3YC22"/>
<reference evidence="12" key="1">
    <citation type="journal article" date="2023" name="BMC Genomics">
        <title>Chromosome-level genome assemblies of Cutaneotrichosporon spp. (Trichosporonales, Basidiomycota) reveal imbalanced evolution between nucleotide sequences and chromosome synteny.</title>
        <authorList>
            <person name="Kobayashi Y."/>
            <person name="Kayamori A."/>
            <person name="Aoki K."/>
            <person name="Shiwa Y."/>
            <person name="Matsutani M."/>
            <person name="Fujita N."/>
            <person name="Sugita T."/>
            <person name="Iwasaki W."/>
            <person name="Tanaka N."/>
            <person name="Takashima M."/>
        </authorList>
    </citation>
    <scope>NUCLEOTIDE SEQUENCE</scope>
    <source>
        <strain evidence="12">HIS016</strain>
    </source>
</reference>
<keyword evidence="5" id="KW-0256">Endoplasmic reticulum</keyword>
<evidence type="ECO:0008006" key="14">
    <source>
        <dbReference type="Google" id="ProtNLM"/>
    </source>
</evidence>
<dbReference type="EMBL" id="BTCM01000004">
    <property type="protein sequence ID" value="GMK57650.1"/>
    <property type="molecule type" value="Genomic_DNA"/>
</dbReference>
<evidence type="ECO:0000256" key="8">
    <source>
        <dbReference type="ARBA" id="ARBA00023010"/>
    </source>
</evidence>
<evidence type="ECO:0000256" key="9">
    <source>
        <dbReference type="ARBA" id="ARBA00023136"/>
    </source>
</evidence>
<comment type="similarity">
    <text evidence="2">Belongs to the SEC61-beta family.</text>
</comment>
<dbReference type="InterPro" id="IPR016482">
    <property type="entry name" value="SecG/Sec61-beta/Sbh"/>
</dbReference>
<evidence type="ECO:0000256" key="2">
    <source>
        <dbReference type="ARBA" id="ARBA00006103"/>
    </source>
</evidence>
<feature type="region of interest" description="Disordered" evidence="10">
    <location>
        <begin position="1"/>
        <end position="54"/>
    </location>
</feature>
<protein>
    <recommendedName>
        <fullName evidence="14">Protein transport protein Sec61 subunit beta</fullName>
    </recommendedName>
</protein>
<dbReference type="GO" id="GO:0005784">
    <property type="term" value="C:Sec61 translocon complex"/>
    <property type="evidence" value="ECO:0007669"/>
    <property type="project" value="InterPro"/>
</dbReference>
<keyword evidence="13" id="KW-1185">Reference proteome</keyword>
<sequence length="100" mass="10294">MADDKRPTSPGSAGAGTAFNVARPHGANAVRRRAPAAPRPSSARAAGAGGSSNTMLKLYTDSGDVGLKVDPFVVIVLALSFIASIFFLHIAAKIVRVFTN</sequence>
<keyword evidence="9 11" id="KW-0472">Membrane</keyword>
<dbReference type="InterPro" id="IPR030671">
    <property type="entry name" value="Sec61-beta/Sbh"/>
</dbReference>
<keyword evidence="7 11" id="KW-1133">Transmembrane helix</keyword>
<keyword evidence="3" id="KW-0813">Transport</keyword>
<keyword evidence="4 11" id="KW-0812">Transmembrane</keyword>
<evidence type="ECO:0000256" key="4">
    <source>
        <dbReference type="ARBA" id="ARBA00022692"/>
    </source>
</evidence>
<dbReference type="PANTHER" id="PTHR13509">
    <property type="entry name" value="SEC61 SUBUNIT BETA"/>
    <property type="match status" value="1"/>
</dbReference>
<keyword evidence="8" id="KW-0811">Translocation</keyword>
<evidence type="ECO:0000313" key="12">
    <source>
        <dbReference type="EMBL" id="GMK57650.1"/>
    </source>
</evidence>
<name>A0AAD3YC22_9TREE</name>
<comment type="caution">
    <text evidence="12">The sequence shown here is derived from an EMBL/GenBank/DDBJ whole genome shotgun (WGS) entry which is preliminary data.</text>
</comment>
<proteinExistence type="inferred from homology"/>
<feature type="transmembrane region" description="Helical" evidence="11">
    <location>
        <begin position="72"/>
        <end position="92"/>
    </location>
</feature>
<organism evidence="12 13">
    <name type="scientific">Cutaneotrichosporon spelunceum</name>
    <dbReference type="NCBI Taxonomy" id="1672016"/>
    <lineage>
        <taxon>Eukaryota</taxon>
        <taxon>Fungi</taxon>
        <taxon>Dikarya</taxon>
        <taxon>Basidiomycota</taxon>
        <taxon>Agaricomycotina</taxon>
        <taxon>Tremellomycetes</taxon>
        <taxon>Trichosporonales</taxon>
        <taxon>Trichosporonaceae</taxon>
        <taxon>Cutaneotrichosporon</taxon>
    </lineage>
</organism>
<gene>
    <name evidence="12" type="primary">SBH1</name>
    <name evidence="12" type="ORF">CspeluHIS016_0404840</name>
</gene>
<evidence type="ECO:0000256" key="7">
    <source>
        <dbReference type="ARBA" id="ARBA00022989"/>
    </source>
</evidence>
<dbReference type="Pfam" id="PF03911">
    <property type="entry name" value="Sec61_beta"/>
    <property type="match status" value="1"/>
</dbReference>